<protein>
    <recommendedName>
        <fullName evidence="7">Major facilitator superfamily (MFS) profile domain-containing protein</fullName>
    </recommendedName>
</protein>
<dbReference type="GO" id="GO:0022857">
    <property type="term" value="F:transmembrane transporter activity"/>
    <property type="evidence" value="ECO:0007669"/>
    <property type="project" value="InterPro"/>
</dbReference>
<keyword evidence="5 6" id="KW-0472">Membrane</keyword>
<feature type="transmembrane region" description="Helical" evidence="6">
    <location>
        <begin position="20"/>
        <end position="39"/>
    </location>
</feature>
<comment type="subcellular location">
    <subcellularLocation>
        <location evidence="1">Membrane</location>
        <topology evidence="1">Multi-pass membrane protein</topology>
    </subcellularLocation>
</comment>
<evidence type="ECO:0000256" key="6">
    <source>
        <dbReference type="SAM" id="Phobius"/>
    </source>
</evidence>
<dbReference type="Gene3D" id="1.20.1250.20">
    <property type="entry name" value="MFS general substrate transporter like domains"/>
    <property type="match status" value="1"/>
</dbReference>
<dbReference type="InterPro" id="IPR020846">
    <property type="entry name" value="MFS_dom"/>
</dbReference>
<evidence type="ECO:0000259" key="7">
    <source>
        <dbReference type="PROSITE" id="PS50850"/>
    </source>
</evidence>
<dbReference type="PROSITE" id="PS50850">
    <property type="entry name" value="MFS"/>
    <property type="match status" value="1"/>
</dbReference>
<keyword evidence="4 6" id="KW-1133">Transmembrane helix</keyword>
<sequence length="198" mass="20893">ILIGFLAGGWLDQTLGWRQAFVVVGLPGLLLALLVAFTLKEPPRGLSEGLETSGPAPGAMDVIRHLWSSRSFRHVSMGSALYAFVGYSVVTWSPAFLIRSHGMETGAIGTWLALIFGIGGGIGVLAGGALADRWAVSEPRGRVWLPALAMLAGFPFAFVIYLTDDTTLALLTMVGPAVFGLMYQAPAFAVTQSLATVN</sequence>
<organism evidence="8">
    <name type="scientific">marine sediment metagenome</name>
    <dbReference type="NCBI Taxonomy" id="412755"/>
    <lineage>
        <taxon>unclassified sequences</taxon>
        <taxon>metagenomes</taxon>
        <taxon>ecological metagenomes</taxon>
    </lineage>
</organism>
<gene>
    <name evidence="8" type="ORF">S01H1_82162</name>
</gene>
<accession>X0XX85</accession>
<evidence type="ECO:0000313" key="8">
    <source>
        <dbReference type="EMBL" id="GAG47984.1"/>
    </source>
</evidence>
<proteinExistence type="predicted"/>
<dbReference type="EMBL" id="BARS01055677">
    <property type="protein sequence ID" value="GAG47984.1"/>
    <property type="molecule type" value="Genomic_DNA"/>
</dbReference>
<dbReference type="Pfam" id="PF07690">
    <property type="entry name" value="MFS_1"/>
    <property type="match status" value="1"/>
</dbReference>
<evidence type="ECO:0000256" key="2">
    <source>
        <dbReference type="ARBA" id="ARBA00022448"/>
    </source>
</evidence>
<feature type="transmembrane region" description="Helical" evidence="6">
    <location>
        <begin position="110"/>
        <end position="131"/>
    </location>
</feature>
<feature type="transmembrane region" description="Helical" evidence="6">
    <location>
        <begin position="143"/>
        <end position="162"/>
    </location>
</feature>
<evidence type="ECO:0000256" key="3">
    <source>
        <dbReference type="ARBA" id="ARBA00022692"/>
    </source>
</evidence>
<dbReference type="PANTHER" id="PTHR23505">
    <property type="entry name" value="SPINSTER"/>
    <property type="match status" value="1"/>
</dbReference>
<dbReference type="GO" id="GO:0016020">
    <property type="term" value="C:membrane"/>
    <property type="evidence" value="ECO:0007669"/>
    <property type="project" value="UniProtKB-SubCell"/>
</dbReference>
<feature type="non-terminal residue" evidence="8">
    <location>
        <position position="1"/>
    </location>
</feature>
<dbReference type="InterPro" id="IPR011701">
    <property type="entry name" value="MFS"/>
</dbReference>
<evidence type="ECO:0000256" key="1">
    <source>
        <dbReference type="ARBA" id="ARBA00004141"/>
    </source>
</evidence>
<dbReference type="SUPFAM" id="SSF103473">
    <property type="entry name" value="MFS general substrate transporter"/>
    <property type="match status" value="1"/>
</dbReference>
<feature type="transmembrane region" description="Helical" evidence="6">
    <location>
        <begin position="168"/>
        <end position="190"/>
    </location>
</feature>
<dbReference type="PANTHER" id="PTHR23505:SF79">
    <property type="entry name" value="PROTEIN SPINSTER"/>
    <property type="match status" value="1"/>
</dbReference>
<reference evidence="8" key="1">
    <citation type="journal article" date="2014" name="Front. Microbiol.">
        <title>High frequency of phylogenetically diverse reductive dehalogenase-homologous genes in deep subseafloor sedimentary metagenomes.</title>
        <authorList>
            <person name="Kawai M."/>
            <person name="Futagami T."/>
            <person name="Toyoda A."/>
            <person name="Takaki Y."/>
            <person name="Nishi S."/>
            <person name="Hori S."/>
            <person name="Arai W."/>
            <person name="Tsubouchi T."/>
            <person name="Morono Y."/>
            <person name="Uchiyama I."/>
            <person name="Ito T."/>
            <person name="Fujiyama A."/>
            <person name="Inagaki F."/>
            <person name="Takami H."/>
        </authorList>
    </citation>
    <scope>NUCLEOTIDE SEQUENCE</scope>
    <source>
        <strain evidence="8">Expedition CK06-06</strain>
    </source>
</reference>
<evidence type="ECO:0000256" key="4">
    <source>
        <dbReference type="ARBA" id="ARBA00022989"/>
    </source>
</evidence>
<dbReference type="InterPro" id="IPR036259">
    <property type="entry name" value="MFS_trans_sf"/>
</dbReference>
<feature type="non-terminal residue" evidence="8">
    <location>
        <position position="198"/>
    </location>
</feature>
<feature type="transmembrane region" description="Helical" evidence="6">
    <location>
        <begin position="80"/>
        <end position="98"/>
    </location>
</feature>
<name>X0XX85_9ZZZZ</name>
<keyword evidence="2" id="KW-0813">Transport</keyword>
<feature type="domain" description="Major facilitator superfamily (MFS) profile" evidence="7">
    <location>
        <begin position="1"/>
        <end position="198"/>
    </location>
</feature>
<dbReference type="InterPro" id="IPR044770">
    <property type="entry name" value="MFS_spinster-like"/>
</dbReference>
<evidence type="ECO:0000256" key="5">
    <source>
        <dbReference type="ARBA" id="ARBA00023136"/>
    </source>
</evidence>
<dbReference type="AlphaFoldDB" id="X0XX85"/>
<keyword evidence="3 6" id="KW-0812">Transmembrane</keyword>
<comment type="caution">
    <text evidence="8">The sequence shown here is derived from an EMBL/GenBank/DDBJ whole genome shotgun (WGS) entry which is preliminary data.</text>
</comment>